<keyword evidence="2" id="KW-1185">Reference proteome</keyword>
<sequence length="79" mass="8891">MVTVLAEVSPWQEDVRYGEEEGSKEIAGGGVWSSRTKEDLQQLGFDNLVSSSDVSYFYAELVMVFVLLSLDSQLNQKFH</sequence>
<comment type="caution">
    <text evidence="1">The sequence shown here is derived from an EMBL/GenBank/DDBJ whole genome shotgun (WGS) entry which is preliminary data.</text>
</comment>
<reference evidence="1" key="1">
    <citation type="submission" date="2023-07" db="EMBL/GenBank/DDBJ databases">
        <title>draft genome sequence of fig (Ficus carica).</title>
        <authorList>
            <person name="Takahashi T."/>
            <person name="Nishimura K."/>
        </authorList>
    </citation>
    <scope>NUCLEOTIDE SEQUENCE</scope>
</reference>
<proteinExistence type="predicted"/>
<protein>
    <submittedName>
        <fullName evidence="1">Uncharacterized protein</fullName>
    </submittedName>
</protein>
<accession>A0AA88CKF4</accession>
<gene>
    <name evidence="1" type="ORF">TIFTF001_000658</name>
</gene>
<dbReference type="AlphaFoldDB" id="A0AA88CKF4"/>
<evidence type="ECO:0000313" key="1">
    <source>
        <dbReference type="EMBL" id="GMN24713.1"/>
    </source>
</evidence>
<organism evidence="1 2">
    <name type="scientific">Ficus carica</name>
    <name type="common">Common fig</name>
    <dbReference type="NCBI Taxonomy" id="3494"/>
    <lineage>
        <taxon>Eukaryota</taxon>
        <taxon>Viridiplantae</taxon>
        <taxon>Streptophyta</taxon>
        <taxon>Embryophyta</taxon>
        <taxon>Tracheophyta</taxon>
        <taxon>Spermatophyta</taxon>
        <taxon>Magnoliopsida</taxon>
        <taxon>eudicotyledons</taxon>
        <taxon>Gunneridae</taxon>
        <taxon>Pentapetalae</taxon>
        <taxon>rosids</taxon>
        <taxon>fabids</taxon>
        <taxon>Rosales</taxon>
        <taxon>Moraceae</taxon>
        <taxon>Ficeae</taxon>
        <taxon>Ficus</taxon>
    </lineage>
</organism>
<name>A0AA88CKF4_FICCA</name>
<dbReference type="Proteomes" id="UP001187192">
    <property type="component" value="Unassembled WGS sequence"/>
</dbReference>
<evidence type="ECO:0000313" key="2">
    <source>
        <dbReference type="Proteomes" id="UP001187192"/>
    </source>
</evidence>
<dbReference type="EMBL" id="BTGU01000001">
    <property type="protein sequence ID" value="GMN24713.1"/>
    <property type="molecule type" value="Genomic_DNA"/>
</dbReference>